<dbReference type="InterPro" id="IPR013325">
    <property type="entry name" value="RNA_pol_sigma_r2"/>
</dbReference>
<dbReference type="EMBL" id="CP001738">
    <property type="protein sequence ID" value="ACY95866.1"/>
    <property type="molecule type" value="Genomic_DNA"/>
</dbReference>
<feature type="domain" description="SnoaL-like" evidence="8">
    <location>
        <begin position="231"/>
        <end position="325"/>
    </location>
</feature>
<dbReference type="eggNOG" id="COG3631">
    <property type="taxonomic scope" value="Bacteria"/>
</dbReference>
<dbReference type="HOGENOM" id="CLU_043648_0_0_11"/>
<accession>D1A1E4</accession>
<dbReference type="Gene3D" id="1.10.10.10">
    <property type="entry name" value="Winged helix-like DNA-binding domain superfamily/Winged helix DNA-binding domain"/>
    <property type="match status" value="1"/>
</dbReference>
<evidence type="ECO:0000256" key="3">
    <source>
        <dbReference type="ARBA" id="ARBA00023015"/>
    </source>
</evidence>
<dbReference type="AlphaFoldDB" id="D1A1E4"/>
<evidence type="ECO:0000313" key="9">
    <source>
        <dbReference type="EMBL" id="ACY95866.1"/>
    </source>
</evidence>
<feature type="domain" description="RNA polymerase sigma factor 70 region 4 type 2" evidence="7">
    <location>
        <begin position="156"/>
        <end position="208"/>
    </location>
</feature>
<dbReference type="NCBIfam" id="TIGR02960">
    <property type="entry name" value="SigX5"/>
    <property type="match status" value="1"/>
</dbReference>
<dbReference type="Pfam" id="PF12680">
    <property type="entry name" value="SnoaL_2"/>
    <property type="match status" value="1"/>
</dbReference>
<keyword evidence="5" id="KW-0804">Transcription</keyword>
<evidence type="ECO:0000313" key="10">
    <source>
        <dbReference type="Proteomes" id="UP000001918"/>
    </source>
</evidence>
<dbReference type="SUPFAM" id="SSF54427">
    <property type="entry name" value="NTF2-like"/>
    <property type="match status" value="1"/>
</dbReference>
<sequence>MTSITRSGKQSETQVYENDQVRVGKDDAVRLERWWEAHHAELTAHCYRMLGSAFDADDAVQETLERAWRGRGRFEASRGSARSWLYAIATNVCLDMLRGARRRALAMDLGPAAEPGSPLGRPLPEEHWVLPIPDRRVSPAGADPAEAAVARETIRLAFVAALQHLPPRQRAVLILRDVLRWRAAEVAGLLGVTVAAVNSALQRARATLRTVHPDGTEGAAPLGEAEGDLLDRYCTAFENHDVDALVALLHEDAAMSMPPFTWWLQGREHIRRALSAPDAGCRGSRLVPVAANGSPAFAHYVPTGPGGTFEPRALVLVDVRGGLIAGTTSFLDTARLFPLFDLPPTPPRRPVSPDER</sequence>
<keyword evidence="4" id="KW-0731">Sigma factor</keyword>
<dbReference type="PANTHER" id="PTHR43133">
    <property type="entry name" value="RNA POLYMERASE ECF-TYPE SIGMA FACTO"/>
    <property type="match status" value="1"/>
</dbReference>
<evidence type="ECO:0000259" key="7">
    <source>
        <dbReference type="Pfam" id="PF08281"/>
    </source>
</evidence>
<dbReference type="KEGG" id="tcu:Tcur_0262"/>
<feature type="domain" description="RNA polymerase sigma-70 region 2" evidence="6">
    <location>
        <begin position="35"/>
        <end position="103"/>
    </location>
</feature>
<dbReference type="InterPro" id="IPR039425">
    <property type="entry name" value="RNA_pol_sigma-70-like"/>
</dbReference>
<reference evidence="9 10" key="1">
    <citation type="journal article" date="2011" name="Stand. Genomic Sci.">
        <title>Complete genome sequence of Thermomonospora curvata type strain (B9).</title>
        <authorList>
            <person name="Chertkov O."/>
            <person name="Sikorski J."/>
            <person name="Nolan M."/>
            <person name="Lapidus A."/>
            <person name="Lucas S."/>
            <person name="Del Rio T.G."/>
            <person name="Tice H."/>
            <person name="Cheng J.F."/>
            <person name="Goodwin L."/>
            <person name="Pitluck S."/>
            <person name="Liolios K."/>
            <person name="Ivanova N."/>
            <person name="Mavromatis K."/>
            <person name="Mikhailova N."/>
            <person name="Ovchinnikova G."/>
            <person name="Pati A."/>
            <person name="Chen A."/>
            <person name="Palaniappan K."/>
            <person name="Djao O.D."/>
            <person name="Land M."/>
            <person name="Hauser L."/>
            <person name="Chang Y.J."/>
            <person name="Jeffries C.D."/>
            <person name="Brettin T."/>
            <person name="Han C."/>
            <person name="Detter J.C."/>
            <person name="Rohde M."/>
            <person name="Goker M."/>
            <person name="Woyke T."/>
            <person name="Bristow J."/>
            <person name="Eisen J.A."/>
            <person name="Markowitz V."/>
            <person name="Hugenholtz P."/>
            <person name="Klenk H.P."/>
            <person name="Kyrpides N.C."/>
        </authorList>
    </citation>
    <scope>NUCLEOTIDE SEQUENCE [LARGE SCALE GENOMIC DNA]</scope>
    <source>
        <strain evidence="10">ATCC 19995 / DSM 43183 / JCM 3096 / KCTC 9072 / NBRC 15933 / NCIMB 10081 / Henssen B9</strain>
    </source>
</reference>
<dbReference type="InterPro" id="IPR014284">
    <property type="entry name" value="RNA_pol_sigma-70_dom"/>
</dbReference>
<dbReference type="eggNOG" id="COG1595">
    <property type="taxonomic scope" value="Bacteria"/>
</dbReference>
<dbReference type="Gene3D" id="3.10.450.50">
    <property type="match status" value="1"/>
</dbReference>
<keyword evidence="10" id="KW-1185">Reference proteome</keyword>
<dbReference type="InterPro" id="IPR037401">
    <property type="entry name" value="SnoaL-like"/>
</dbReference>
<dbReference type="CDD" id="cd06171">
    <property type="entry name" value="Sigma70_r4"/>
    <property type="match status" value="1"/>
</dbReference>
<evidence type="ECO:0000259" key="6">
    <source>
        <dbReference type="Pfam" id="PF04542"/>
    </source>
</evidence>
<dbReference type="Gene3D" id="1.10.1740.10">
    <property type="match status" value="1"/>
</dbReference>
<evidence type="ECO:0000256" key="1">
    <source>
        <dbReference type="ARBA" id="ARBA00010641"/>
    </source>
</evidence>
<dbReference type="Pfam" id="PF08281">
    <property type="entry name" value="Sigma70_r4_2"/>
    <property type="match status" value="1"/>
</dbReference>
<dbReference type="InterPro" id="IPR013249">
    <property type="entry name" value="RNA_pol_sigma70_r4_t2"/>
</dbReference>
<dbReference type="Pfam" id="PF04542">
    <property type="entry name" value="Sigma70_r2"/>
    <property type="match status" value="1"/>
</dbReference>
<dbReference type="SUPFAM" id="SSF88946">
    <property type="entry name" value="Sigma2 domain of RNA polymerase sigma factors"/>
    <property type="match status" value="1"/>
</dbReference>
<dbReference type="GO" id="GO:0016987">
    <property type="term" value="F:sigma factor activity"/>
    <property type="evidence" value="ECO:0007669"/>
    <property type="project" value="UniProtKB-KW"/>
</dbReference>
<dbReference type="SUPFAM" id="SSF88659">
    <property type="entry name" value="Sigma3 and sigma4 domains of RNA polymerase sigma factors"/>
    <property type="match status" value="1"/>
</dbReference>
<protein>
    <submittedName>
        <fullName evidence="9">RNA polymerase, sigma-24 subunit, ECF subfamily</fullName>
    </submittedName>
</protein>
<dbReference type="Proteomes" id="UP000001918">
    <property type="component" value="Chromosome"/>
</dbReference>
<name>D1A1E4_THECD</name>
<proteinExistence type="inferred from homology"/>
<dbReference type="OrthoDB" id="3500555at2"/>
<dbReference type="NCBIfam" id="NF006089">
    <property type="entry name" value="PRK08241.1"/>
    <property type="match status" value="1"/>
</dbReference>
<gene>
    <name evidence="9" type="ordered locus">Tcur_0262</name>
</gene>
<organism evidence="9 10">
    <name type="scientific">Thermomonospora curvata (strain ATCC 19995 / DSM 43183 / JCM 3096 / KCTC 9072 / NBRC 15933 / NCIMB 10081 / Henssen B9)</name>
    <dbReference type="NCBI Taxonomy" id="471852"/>
    <lineage>
        <taxon>Bacteria</taxon>
        <taxon>Bacillati</taxon>
        <taxon>Actinomycetota</taxon>
        <taxon>Actinomycetes</taxon>
        <taxon>Streptosporangiales</taxon>
        <taxon>Thermomonosporaceae</taxon>
        <taxon>Thermomonospora</taxon>
    </lineage>
</organism>
<dbReference type="GO" id="GO:0006352">
    <property type="term" value="P:DNA-templated transcription initiation"/>
    <property type="evidence" value="ECO:0007669"/>
    <property type="project" value="InterPro"/>
</dbReference>
<dbReference type="InterPro" id="IPR032710">
    <property type="entry name" value="NTF2-like_dom_sf"/>
</dbReference>
<evidence type="ECO:0000256" key="4">
    <source>
        <dbReference type="ARBA" id="ARBA00023082"/>
    </source>
</evidence>
<comment type="subunit">
    <text evidence="2">Interacts transiently with the RNA polymerase catalytic core formed by RpoA, RpoB, RpoC and RpoZ (2 alpha, 1 beta, 1 beta' and 1 omega subunit) to form the RNA polymerase holoenzyme that can initiate transcription.</text>
</comment>
<evidence type="ECO:0000256" key="2">
    <source>
        <dbReference type="ARBA" id="ARBA00011344"/>
    </source>
</evidence>
<comment type="similarity">
    <text evidence="1">Belongs to the sigma-70 factor family. ECF subfamily.</text>
</comment>
<keyword evidence="3" id="KW-0805">Transcription regulation</keyword>
<dbReference type="InterPro" id="IPR036388">
    <property type="entry name" value="WH-like_DNA-bd_sf"/>
</dbReference>
<evidence type="ECO:0000256" key="5">
    <source>
        <dbReference type="ARBA" id="ARBA00023163"/>
    </source>
</evidence>
<dbReference type="NCBIfam" id="TIGR02937">
    <property type="entry name" value="sigma70-ECF"/>
    <property type="match status" value="1"/>
</dbReference>
<dbReference type="RefSeq" id="WP_012850650.1">
    <property type="nucleotide sequence ID" value="NC_013510.1"/>
</dbReference>
<dbReference type="PANTHER" id="PTHR43133:SF65">
    <property type="entry name" value="ECF RNA POLYMERASE SIGMA FACTOR SIGG"/>
    <property type="match status" value="1"/>
</dbReference>
<evidence type="ECO:0000259" key="8">
    <source>
        <dbReference type="Pfam" id="PF12680"/>
    </source>
</evidence>
<dbReference type="InterPro" id="IPR007627">
    <property type="entry name" value="RNA_pol_sigma70_r2"/>
</dbReference>
<dbReference type="STRING" id="471852.Tcur_0262"/>
<dbReference type="InterPro" id="IPR013324">
    <property type="entry name" value="RNA_pol_sigma_r3/r4-like"/>
</dbReference>
<dbReference type="InterPro" id="IPR014305">
    <property type="entry name" value="RNA_pol_sigma-G_actinobac"/>
</dbReference>
<dbReference type="GO" id="GO:0003677">
    <property type="term" value="F:DNA binding"/>
    <property type="evidence" value="ECO:0007669"/>
    <property type="project" value="InterPro"/>
</dbReference>